<dbReference type="AlphaFoldDB" id="A0A7J6XYS5"/>
<feature type="transmembrane region" description="Helical" evidence="1">
    <location>
        <begin position="173"/>
        <end position="202"/>
    </location>
</feature>
<dbReference type="VEuPathDB" id="TriTrypDB:ECC02_007415"/>
<keyword evidence="1" id="KW-0472">Membrane</keyword>
<reference evidence="2 3" key="1">
    <citation type="journal article" date="2019" name="Genome Biol. Evol.">
        <title>Nanopore Sequencing Significantly Improves Genome Assembly of the Protozoan Parasite Trypanosoma cruzi.</title>
        <authorList>
            <person name="Diaz-Viraque F."/>
            <person name="Pita S."/>
            <person name="Greif G."/>
            <person name="de Souza R.C.M."/>
            <person name="Iraola G."/>
            <person name="Robello C."/>
        </authorList>
    </citation>
    <scope>NUCLEOTIDE SEQUENCE [LARGE SCALE GENOMIC DNA]</scope>
    <source>
        <strain evidence="2 3">Berenice</strain>
    </source>
</reference>
<keyword evidence="1" id="KW-0812">Transmembrane</keyword>
<name>A0A7J6XYS5_TRYCR</name>
<comment type="caution">
    <text evidence="2">The sequence shown here is derived from an EMBL/GenBank/DDBJ whole genome shotgun (WGS) entry which is preliminary data.</text>
</comment>
<gene>
    <name evidence="2" type="ORF">ECC02_007415</name>
</gene>
<organism evidence="2 3">
    <name type="scientific">Trypanosoma cruzi</name>
    <dbReference type="NCBI Taxonomy" id="5693"/>
    <lineage>
        <taxon>Eukaryota</taxon>
        <taxon>Discoba</taxon>
        <taxon>Euglenozoa</taxon>
        <taxon>Kinetoplastea</taxon>
        <taxon>Metakinetoplastina</taxon>
        <taxon>Trypanosomatida</taxon>
        <taxon>Trypanosomatidae</taxon>
        <taxon>Trypanosoma</taxon>
        <taxon>Schizotrypanum</taxon>
    </lineage>
</organism>
<evidence type="ECO:0000256" key="1">
    <source>
        <dbReference type="SAM" id="Phobius"/>
    </source>
</evidence>
<dbReference type="Proteomes" id="UP000583944">
    <property type="component" value="Unassembled WGS sequence"/>
</dbReference>
<dbReference type="VEuPathDB" id="TriTrypDB:BCY84_14442"/>
<protein>
    <recommendedName>
        <fullName evidence="4">Mucin TcMUCII</fullName>
    </recommendedName>
</protein>
<evidence type="ECO:0000313" key="3">
    <source>
        <dbReference type="Proteomes" id="UP000583944"/>
    </source>
</evidence>
<dbReference type="EMBL" id="JABDHM010000067">
    <property type="protein sequence ID" value="KAF5219579.1"/>
    <property type="molecule type" value="Genomic_DNA"/>
</dbReference>
<feature type="transmembrane region" description="Helical" evidence="1">
    <location>
        <begin position="110"/>
        <end position="132"/>
    </location>
</feature>
<keyword evidence="1" id="KW-1133">Transmembrane helix</keyword>
<accession>A0A7J6XYS5</accession>
<sequence>MLRKRHQILLLRPPLRQTHQPRRPPLRQRHQVLRLQRRQIRRPPAHRHVFAKLTAASAALRGCVPRCCLPHPRWRTPLWAEEVHAGCACQHSKPRGHVYVYCGPMYKVRVIMMIVFCFTCFGCPAVCSALWLPASVTLNASRTHSYARHACNCLCGRTVEDGRMRTGATWVQVFFLCFYCFTLLLLFYFWFIFHLLCVFCFFF</sequence>
<proteinExistence type="predicted"/>
<evidence type="ECO:0008006" key="4">
    <source>
        <dbReference type="Google" id="ProtNLM"/>
    </source>
</evidence>
<evidence type="ECO:0000313" key="2">
    <source>
        <dbReference type="EMBL" id="KAF5219579.1"/>
    </source>
</evidence>